<dbReference type="InterPro" id="IPR014560">
    <property type="entry name" value="UCP030333_Alba"/>
</dbReference>
<sequence length="100" mass="11510">MEELTEGVNNLAITEPQMKNKIQVSNTKKPLFFYVNLAKRYMQQHEEVELSTLGMSKTLLLFMILLPFYTLFIISAIATMVTVAEILKNNRLVVEKSKDL</sequence>
<name>A0A1D6P2I9_MAIZE</name>
<protein>
    <submittedName>
        <fullName evidence="1">Alba DNA/RNA-binding protein</fullName>
    </submittedName>
</protein>
<accession>A0A1D6P2I9</accession>
<dbReference type="PANTHER" id="PTHR31947">
    <property type="entry name" value="DNA/RNA-BINDING PROTEIN ALBA 3"/>
    <property type="match status" value="1"/>
</dbReference>
<organism evidence="1">
    <name type="scientific">Zea mays</name>
    <name type="common">Maize</name>
    <dbReference type="NCBI Taxonomy" id="4577"/>
    <lineage>
        <taxon>Eukaryota</taxon>
        <taxon>Viridiplantae</taxon>
        <taxon>Streptophyta</taxon>
        <taxon>Embryophyta</taxon>
        <taxon>Tracheophyta</taxon>
        <taxon>Spermatophyta</taxon>
        <taxon>Magnoliopsida</taxon>
        <taxon>Liliopsida</taxon>
        <taxon>Poales</taxon>
        <taxon>Poaceae</taxon>
        <taxon>PACMAD clade</taxon>
        <taxon>Panicoideae</taxon>
        <taxon>Andropogonodae</taxon>
        <taxon>Andropogoneae</taxon>
        <taxon>Tripsacinae</taxon>
        <taxon>Zea</taxon>
    </lineage>
</organism>
<dbReference type="InterPro" id="IPR036882">
    <property type="entry name" value="Alba-like_dom_sf"/>
</dbReference>
<dbReference type="PANTHER" id="PTHR31947:SF17">
    <property type="entry name" value="DNA_RNA-BINDING PROTEIN ALBA-LIKE DOMAIN-CONTAINING PROTEIN"/>
    <property type="match status" value="1"/>
</dbReference>
<dbReference type="GO" id="GO:0003676">
    <property type="term" value="F:nucleic acid binding"/>
    <property type="evidence" value="ECO:0007669"/>
    <property type="project" value="InterPro"/>
</dbReference>
<dbReference type="EMBL" id="CM000785">
    <property type="protein sequence ID" value="AQL04224.1"/>
    <property type="molecule type" value="Genomic_DNA"/>
</dbReference>
<dbReference type="Gene3D" id="3.30.110.20">
    <property type="entry name" value="Alba-like domain"/>
    <property type="match status" value="1"/>
</dbReference>
<dbReference type="ExpressionAtlas" id="A0A1D6P2I9">
    <property type="expression patterns" value="baseline"/>
</dbReference>
<dbReference type="AlphaFoldDB" id="A0A1D6P2I9"/>
<dbReference type="SUPFAM" id="SSF82704">
    <property type="entry name" value="AlbA-like"/>
    <property type="match status" value="1"/>
</dbReference>
<dbReference type="PIRSF" id="PIRSF030333">
    <property type="entry name" value="UCP030333_Alba"/>
    <property type="match status" value="1"/>
</dbReference>
<gene>
    <name evidence="1" type="ORF">ZEAMMB73_Zm00001d046401</name>
</gene>
<reference evidence="1" key="1">
    <citation type="submission" date="2015-12" db="EMBL/GenBank/DDBJ databases">
        <title>Update maize B73 reference genome by single molecule sequencing technologies.</title>
        <authorList>
            <consortium name="Maize Genome Sequencing Project"/>
            <person name="Ware D."/>
        </authorList>
    </citation>
    <scope>NUCLEOTIDE SEQUENCE</scope>
    <source>
        <tissue evidence="1">Seedling</tissue>
    </source>
</reference>
<dbReference type="SMR" id="A0A1D6P2I9"/>
<dbReference type="InParanoid" id="A0A1D6P2I9"/>
<proteinExistence type="predicted"/>
<evidence type="ECO:0000313" key="1">
    <source>
        <dbReference type="EMBL" id="AQL04224.1"/>
    </source>
</evidence>